<name>A0A8S5NQZ4_9CAUD</name>
<dbReference type="EMBL" id="BK015230">
    <property type="protein sequence ID" value="DAD97113.1"/>
    <property type="molecule type" value="Genomic_DNA"/>
</dbReference>
<proteinExistence type="predicted"/>
<accession>A0A8S5NQZ4</accession>
<reference evidence="1" key="1">
    <citation type="journal article" date="2021" name="Proc. Natl. Acad. Sci. U.S.A.">
        <title>A Catalog of Tens of Thousands of Viruses from Human Metagenomes Reveals Hidden Associations with Chronic Diseases.</title>
        <authorList>
            <person name="Tisza M.J."/>
            <person name="Buck C.B."/>
        </authorList>
    </citation>
    <scope>NUCLEOTIDE SEQUENCE</scope>
    <source>
        <strain evidence="1">CtEpl1</strain>
    </source>
</reference>
<evidence type="ECO:0000313" key="1">
    <source>
        <dbReference type="EMBL" id="DAD97113.1"/>
    </source>
</evidence>
<protein>
    <submittedName>
        <fullName evidence="1">Uncharacterized protein</fullName>
    </submittedName>
</protein>
<organism evidence="1">
    <name type="scientific">Caudovirales sp. ctEpl1</name>
    <dbReference type="NCBI Taxonomy" id="2826770"/>
    <lineage>
        <taxon>Viruses</taxon>
        <taxon>Duplodnaviria</taxon>
        <taxon>Heunggongvirae</taxon>
        <taxon>Uroviricota</taxon>
        <taxon>Caudoviricetes</taxon>
    </lineage>
</organism>
<sequence length="181" mass="20894">MKIVAFTLGTQKRISFTKENSNGFIEVYQLNTRDMFRPELRMAYEKAKDFLLEAFSTFKFAKADALIITAMGIQWDKDVPLMMKKVRFNITLNNKTKDVCKIQTSWIQVTEKNQAMLEPIVDEIEAFVNGERAQGKLFIDDIKPVPMATQRHLAEYETDEFDADDVKVFHVNDITVKGVTQ</sequence>